<evidence type="ECO:0000256" key="1">
    <source>
        <dbReference type="SAM" id="MobiDB-lite"/>
    </source>
</evidence>
<evidence type="ECO:0008006" key="4">
    <source>
        <dbReference type="Google" id="ProtNLM"/>
    </source>
</evidence>
<protein>
    <recommendedName>
        <fullName evidence="4">RGS domain-containing protein</fullName>
    </recommendedName>
</protein>
<feature type="compositionally biased region" description="Low complexity" evidence="1">
    <location>
        <begin position="384"/>
        <end position="394"/>
    </location>
</feature>
<dbReference type="SUPFAM" id="SSF48097">
    <property type="entry name" value="Regulator of G-protein signaling, RGS"/>
    <property type="match status" value="1"/>
</dbReference>
<sequence>MNNPSGGSSQAPVLPAPLPQAPHYLFQYPIPTKPSSLNSQYAYVASPPTSKHNNDTSSSPHVCSGPPSLDDIVNQCFLRAINHPTDATKQQCVAQFERLVAKLHCQENLRFLIEVYKYEYYYDRIFPFVNTNHTSKPRRDRLNNTPSPSISQYLHSDHMRKTPSKDDLNAFYSNSINTSINNLNLAAPESVDDVFVSTIDDLGTSQELSEQNTKAWDDMFQRNVNEDLEDDEDHNDVHISDFDQDILSSQWGLIISNYIVNDAPEQINLSEQLYKEILLETNVDCVHPPGILLKAKNEVLQLIKENAYLTYLHQHKSEATASPITSPPLSVSAPPPQSPATSLGPSLQSPISKLQASPSSLKFDPHHDDPIVNVPKAASTIASPLLSPTTSHTQSHSKSKKKRFLHKPTPTHTVMNEALSSNSSSSSSISNLLGHLKLYHNHHTHGASHSPNFLHSVSTTLHSLSGSPMHDDDEPSGSGLKFWSKKKHDRV</sequence>
<proteinExistence type="predicted"/>
<gene>
    <name evidence="2" type="ORF">CANTADRAFT_91902</name>
</gene>
<organism evidence="2 3">
    <name type="scientific">Suhomyces tanzawaensis NRRL Y-17324</name>
    <dbReference type="NCBI Taxonomy" id="984487"/>
    <lineage>
        <taxon>Eukaryota</taxon>
        <taxon>Fungi</taxon>
        <taxon>Dikarya</taxon>
        <taxon>Ascomycota</taxon>
        <taxon>Saccharomycotina</taxon>
        <taxon>Pichiomycetes</taxon>
        <taxon>Debaryomycetaceae</taxon>
        <taxon>Suhomyces</taxon>
    </lineage>
</organism>
<dbReference type="InterPro" id="IPR036305">
    <property type="entry name" value="RGS_sf"/>
</dbReference>
<dbReference type="GeneID" id="30986010"/>
<name>A0A1E4SDI3_9ASCO</name>
<feature type="compositionally biased region" description="Polar residues" evidence="1">
    <location>
        <begin position="143"/>
        <end position="154"/>
    </location>
</feature>
<evidence type="ECO:0000313" key="3">
    <source>
        <dbReference type="Proteomes" id="UP000094285"/>
    </source>
</evidence>
<reference evidence="3" key="1">
    <citation type="submission" date="2016-05" db="EMBL/GenBank/DDBJ databases">
        <title>Comparative genomics of biotechnologically important yeasts.</title>
        <authorList>
            <consortium name="DOE Joint Genome Institute"/>
            <person name="Riley R."/>
            <person name="Haridas S."/>
            <person name="Wolfe K.H."/>
            <person name="Lopes M.R."/>
            <person name="Hittinger C.T."/>
            <person name="Goker M."/>
            <person name="Salamov A."/>
            <person name="Wisecaver J."/>
            <person name="Long T.M."/>
            <person name="Aerts A.L."/>
            <person name="Barry K."/>
            <person name="Choi C."/>
            <person name="Clum A."/>
            <person name="Coughlan A.Y."/>
            <person name="Deshpande S."/>
            <person name="Douglass A.P."/>
            <person name="Hanson S.J."/>
            <person name="Klenk H.-P."/>
            <person name="Labutti K."/>
            <person name="Lapidus A."/>
            <person name="Lindquist E."/>
            <person name="Lipzen A."/>
            <person name="Meier-Kolthoff J.P."/>
            <person name="Ohm R.A."/>
            <person name="Otillar R.P."/>
            <person name="Pangilinan J."/>
            <person name="Peng Y."/>
            <person name="Rokas A."/>
            <person name="Rosa C.A."/>
            <person name="Scheuner C."/>
            <person name="Sibirny A.A."/>
            <person name="Slot J.C."/>
            <person name="Stielow J.B."/>
            <person name="Sun H."/>
            <person name="Kurtzman C.P."/>
            <person name="Blackwell M."/>
            <person name="Grigoriev I.V."/>
            <person name="Jeffries T.W."/>
        </authorList>
    </citation>
    <scope>NUCLEOTIDE SEQUENCE [LARGE SCALE GENOMIC DNA]</scope>
    <source>
        <strain evidence="3">NRRL Y-17324</strain>
    </source>
</reference>
<dbReference type="AlphaFoldDB" id="A0A1E4SDI3"/>
<feature type="compositionally biased region" description="Polar residues" evidence="1">
    <location>
        <begin position="339"/>
        <end position="360"/>
    </location>
</feature>
<evidence type="ECO:0000313" key="2">
    <source>
        <dbReference type="EMBL" id="ODV77452.1"/>
    </source>
</evidence>
<feature type="region of interest" description="Disordered" evidence="1">
    <location>
        <begin position="384"/>
        <end position="408"/>
    </location>
</feature>
<dbReference type="RefSeq" id="XP_020062574.1">
    <property type="nucleotide sequence ID" value="XM_020211874.1"/>
</dbReference>
<dbReference type="Proteomes" id="UP000094285">
    <property type="component" value="Unassembled WGS sequence"/>
</dbReference>
<dbReference type="InterPro" id="IPR044926">
    <property type="entry name" value="RGS_subdomain_2"/>
</dbReference>
<accession>A0A1E4SDI3</accession>
<dbReference type="EMBL" id="KV453915">
    <property type="protein sequence ID" value="ODV77452.1"/>
    <property type="molecule type" value="Genomic_DNA"/>
</dbReference>
<feature type="compositionally biased region" description="Polar residues" evidence="1">
    <location>
        <begin position="320"/>
        <end position="329"/>
    </location>
</feature>
<feature type="region of interest" description="Disordered" evidence="1">
    <location>
        <begin position="320"/>
        <end position="372"/>
    </location>
</feature>
<dbReference type="OrthoDB" id="4097096at2759"/>
<keyword evidence="3" id="KW-1185">Reference proteome</keyword>
<feature type="region of interest" description="Disordered" evidence="1">
    <location>
        <begin position="133"/>
        <end position="160"/>
    </location>
</feature>
<dbReference type="Gene3D" id="1.10.167.10">
    <property type="entry name" value="Regulator of G-protein Signalling 4, domain 2"/>
    <property type="match status" value="1"/>
</dbReference>
<feature type="region of interest" description="Disordered" evidence="1">
    <location>
        <begin position="464"/>
        <end position="491"/>
    </location>
</feature>
<feature type="compositionally biased region" description="Basic residues" evidence="1">
    <location>
        <begin position="395"/>
        <end position="406"/>
    </location>
</feature>